<dbReference type="HOGENOM" id="CLU_3358685_0_0_11"/>
<dbReference type="AlphaFoldDB" id="S4NRR6"/>
<evidence type="ECO:0000313" key="3">
    <source>
        <dbReference type="Proteomes" id="UP000015001"/>
    </source>
</evidence>
<dbReference type="EMBL" id="AOPY01001332">
    <property type="protein sequence ID" value="EPJ41194.1"/>
    <property type="molecule type" value="Genomic_DNA"/>
</dbReference>
<protein>
    <submittedName>
        <fullName evidence="2">Uncharacterized protein</fullName>
    </submittedName>
</protein>
<reference evidence="2 3" key="1">
    <citation type="submission" date="2013-02" db="EMBL/GenBank/DDBJ databases">
        <title>Draft Genome Sequence of Streptomyces afghaniensis, Which Produces Compounds of the Julimycin B-Complex.</title>
        <authorList>
            <person name="Gruening B.A."/>
            <person name="Praeg A."/>
            <person name="Erxleben A."/>
            <person name="Guenther S."/>
            <person name="Fiedler H.-P."/>
            <person name="Goodfellow M."/>
            <person name="Mueller M."/>
        </authorList>
    </citation>
    <scope>NUCLEOTIDE SEQUENCE [LARGE SCALE GENOMIC DNA]</scope>
    <source>
        <strain evidence="2 3">772</strain>
    </source>
</reference>
<gene>
    <name evidence="2" type="ORF">STAFG_1754</name>
</gene>
<accession>S4NRR6</accession>
<keyword evidence="3" id="KW-1185">Reference proteome</keyword>
<feature type="region of interest" description="Disordered" evidence="1">
    <location>
        <begin position="1"/>
        <end position="36"/>
    </location>
</feature>
<name>S4NRR6_9ACTN</name>
<dbReference type="Proteomes" id="UP000015001">
    <property type="component" value="Unassembled WGS sequence"/>
</dbReference>
<sequence>MRPATSTVDVKAHTGTGKGRVSQFPWSSAERLAGTA</sequence>
<proteinExistence type="predicted"/>
<evidence type="ECO:0000256" key="1">
    <source>
        <dbReference type="SAM" id="MobiDB-lite"/>
    </source>
</evidence>
<organism evidence="2 3">
    <name type="scientific">Streptomyces afghaniensis 772</name>
    <dbReference type="NCBI Taxonomy" id="1283301"/>
    <lineage>
        <taxon>Bacteria</taxon>
        <taxon>Bacillati</taxon>
        <taxon>Actinomycetota</taxon>
        <taxon>Actinomycetes</taxon>
        <taxon>Kitasatosporales</taxon>
        <taxon>Streptomycetaceae</taxon>
        <taxon>Streptomyces</taxon>
    </lineage>
</organism>
<evidence type="ECO:0000313" key="2">
    <source>
        <dbReference type="EMBL" id="EPJ41194.1"/>
    </source>
</evidence>
<comment type="caution">
    <text evidence="2">The sequence shown here is derived from an EMBL/GenBank/DDBJ whole genome shotgun (WGS) entry which is preliminary data.</text>
</comment>